<organism evidence="1 2">
    <name type="scientific">Bondarzewia mesenterica</name>
    <dbReference type="NCBI Taxonomy" id="1095465"/>
    <lineage>
        <taxon>Eukaryota</taxon>
        <taxon>Fungi</taxon>
        <taxon>Dikarya</taxon>
        <taxon>Basidiomycota</taxon>
        <taxon>Agaricomycotina</taxon>
        <taxon>Agaricomycetes</taxon>
        <taxon>Russulales</taxon>
        <taxon>Bondarzewiaceae</taxon>
        <taxon>Bondarzewia</taxon>
    </lineage>
</organism>
<dbReference type="AlphaFoldDB" id="A0A4S4L604"/>
<gene>
    <name evidence="1" type="ORF">EW146_g9694</name>
</gene>
<sequence>MTVQAQEKARIVTVTVTSQIADPSSLVDRSLTSSETTDIFMCRPLVPRHHRLPAIDLHPLQPKLQIPAPSYIPSPLHHLNI</sequence>
<dbReference type="Proteomes" id="UP000310158">
    <property type="component" value="Unassembled WGS sequence"/>
</dbReference>
<evidence type="ECO:0000313" key="2">
    <source>
        <dbReference type="Proteomes" id="UP000310158"/>
    </source>
</evidence>
<comment type="caution">
    <text evidence="1">The sequence shown here is derived from an EMBL/GenBank/DDBJ whole genome shotgun (WGS) entry which is preliminary data.</text>
</comment>
<keyword evidence="2" id="KW-1185">Reference proteome</keyword>
<evidence type="ECO:0000313" key="1">
    <source>
        <dbReference type="EMBL" id="THH06178.1"/>
    </source>
</evidence>
<dbReference type="EMBL" id="SGPL01000909">
    <property type="protein sequence ID" value="THH06178.1"/>
    <property type="molecule type" value="Genomic_DNA"/>
</dbReference>
<accession>A0A4S4L604</accession>
<reference evidence="1 2" key="1">
    <citation type="submission" date="2019-02" db="EMBL/GenBank/DDBJ databases">
        <title>Genome sequencing of the rare red list fungi Bondarzewia mesenterica.</title>
        <authorList>
            <person name="Buettner E."/>
            <person name="Kellner H."/>
        </authorList>
    </citation>
    <scope>NUCLEOTIDE SEQUENCE [LARGE SCALE GENOMIC DNA]</scope>
    <source>
        <strain evidence="1 2">DSM 108281</strain>
    </source>
</reference>
<protein>
    <submittedName>
        <fullName evidence="1">Uncharacterized protein</fullName>
    </submittedName>
</protein>
<feature type="non-terminal residue" evidence="1">
    <location>
        <position position="81"/>
    </location>
</feature>
<name>A0A4S4L604_9AGAM</name>
<proteinExistence type="predicted"/>